<gene>
    <name evidence="3" type="ORF">RHSIM_Rhsim08G0054400</name>
</gene>
<sequence>MLSVVVGGDEGGAAGGSGSGGSSSCGFPAIYNFGDNNSDTGQHRAMFADLDLPNGQTFFGKSSGRLCDGRLVIDFIAEHLGLPFLSAYLDSYQTNFRHGANFALGGSSTRPDKSWSHFNLVRQFLHSLYAAKFFLIHNIGPVGCLPYSVRSYQKKSPGCTLDQNGCVKEQNKVVQEYNRELKERVSKLRTTYLNATFTYVDVYSAKYNLISNAKNLLGLNDPMKFCCGSSDDWYVPCGRKNSDGTVTGSTACKDPAKYIFWDGVHYTEAANQFVAKLIINGSLSDPPLPLADACSKGIYS</sequence>
<dbReference type="Pfam" id="PF00657">
    <property type="entry name" value="Lipase_GDSL"/>
    <property type="match status" value="1"/>
</dbReference>
<evidence type="ECO:0000313" key="3">
    <source>
        <dbReference type="EMBL" id="KAF7135587.1"/>
    </source>
</evidence>
<evidence type="ECO:0008006" key="5">
    <source>
        <dbReference type="Google" id="ProtNLM"/>
    </source>
</evidence>
<keyword evidence="2" id="KW-0325">Glycoprotein</keyword>
<reference evidence="3" key="1">
    <citation type="submission" date="2019-11" db="EMBL/GenBank/DDBJ databases">
        <authorList>
            <person name="Liu Y."/>
            <person name="Hou J."/>
            <person name="Li T.-Q."/>
            <person name="Guan C.-H."/>
            <person name="Wu X."/>
            <person name="Wu H.-Z."/>
            <person name="Ling F."/>
            <person name="Zhang R."/>
            <person name="Shi X.-G."/>
            <person name="Ren J.-P."/>
            <person name="Chen E.-F."/>
            <person name="Sun J.-M."/>
        </authorList>
    </citation>
    <scope>NUCLEOTIDE SEQUENCE</scope>
    <source>
        <strain evidence="3">Adult_tree_wgs_1</strain>
        <tissue evidence="3">Leaves</tissue>
    </source>
</reference>
<dbReference type="PANTHER" id="PTHR22835:SF555">
    <property type="entry name" value="GDSL-LIKE LIPASE_ACYLHYDROLASE"/>
    <property type="match status" value="1"/>
</dbReference>
<evidence type="ECO:0000256" key="1">
    <source>
        <dbReference type="ARBA" id="ARBA00008668"/>
    </source>
</evidence>
<dbReference type="Proteomes" id="UP000626092">
    <property type="component" value="Unassembled WGS sequence"/>
</dbReference>
<protein>
    <recommendedName>
        <fullName evidence="5">GDSL esterase/lipase</fullName>
    </recommendedName>
</protein>
<proteinExistence type="inferred from homology"/>
<dbReference type="PANTHER" id="PTHR22835">
    <property type="entry name" value="ZINC FINGER FYVE DOMAIN CONTAINING PROTEIN"/>
    <property type="match status" value="1"/>
</dbReference>
<keyword evidence="4" id="KW-1185">Reference proteome</keyword>
<comment type="caution">
    <text evidence="3">The sequence shown here is derived from an EMBL/GenBank/DDBJ whole genome shotgun (WGS) entry which is preliminary data.</text>
</comment>
<accession>A0A834GMG0</accession>
<comment type="similarity">
    <text evidence="1">Belongs to the 'GDSL' lipolytic enzyme family.</text>
</comment>
<evidence type="ECO:0000256" key="2">
    <source>
        <dbReference type="ARBA" id="ARBA00023180"/>
    </source>
</evidence>
<dbReference type="Gene3D" id="3.40.50.1110">
    <property type="entry name" value="SGNH hydrolase"/>
    <property type="match status" value="1"/>
</dbReference>
<evidence type="ECO:0000313" key="4">
    <source>
        <dbReference type="Proteomes" id="UP000626092"/>
    </source>
</evidence>
<dbReference type="AlphaFoldDB" id="A0A834GMG0"/>
<dbReference type="OrthoDB" id="1600564at2759"/>
<organism evidence="3 4">
    <name type="scientific">Rhododendron simsii</name>
    <name type="common">Sims's rhododendron</name>
    <dbReference type="NCBI Taxonomy" id="118357"/>
    <lineage>
        <taxon>Eukaryota</taxon>
        <taxon>Viridiplantae</taxon>
        <taxon>Streptophyta</taxon>
        <taxon>Embryophyta</taxon>
        <taxon>Tracheophyta</taxon>
        <taxon>Spermatophyta</taxon>
        <taxon>Magnoliopsida</taxon>
        <taxon>eudicotyledons</taxon>
        <taxon>Gunneridae</taxon>
        <taxon>Pentapetalae</taxon>
        <taxon>asterids</taxon>
        <taxon>Ericales</taxon>
        <taxon>Ericaceae</taxon>
        <taxon>Ericoideae</taxon>
        <taxon>Rhodoreae</taxon>
        <taxon>Rhododendron</taxon>
    </lineage>
</organism>
<dbReference type="GO" id="GO:0016788">
    <property type="term" value="F:hydrolase activity, acting on ester bonds"/>
    <property type="evidence" value="ECO:0007669"/>
    <property type="project" value="InterPro"/>
</dbReference>
<name>A0A834GMG0_RHOSS</name>
<dbReference type="InterPro" id="IPR001087">
    <property type="entry name" value="GDSL"/>
</dbReference>
<dbReference type="InterPro" id="IPR036514">
    <property type="entry name" value="SGNH_hydro_sf"/>
</dbReference>
<dbReference type="EMBL" id="WJXA01000008">
    <property type="protein sequence ID" value="KAF7135587.1"/>
    <property type="molecule type" value="Genomic_DNA"/>
</dbReference>